<comment type="caution">
    <text evidence="1">The sequence shown here is derived from an EMBL/GenBank/DDBJ whole genome shotgun (WGS) entry which is preliminary data.</text>
</comment>
<keyword evidence="1" id="KW-0675">Receptor</keyword>
<dbReference type="Proteomes" id="UP001056778">
    <property type="component" value="Chromosome 5"/>
</dbReference>
<organism evidence="1 2">
    <name type="scientific">Holotrichia oblita</name>
    <name type="common">Chafer beetle</name>
    <dbReference type="NCBI Taxonomy" id="644536"/>
    <lineage>
        <taxon>Eukaryota</taxon>
        <taxon>Metazoa</taxon>
        <taxon>Ecdysozoa</taxon>
        <taxon>Arthropoda</taxon>
        <taxon>Hexapoda</taxon>
        <taxon>Insecta</taxon>
        <taxon>Pterygota</taxon>
        <taxon>Neoptera</taxon>
        <taxon>Endopterygota</taxon>
        <taxon>Coleoptera</taxon>
        <taxon>Polyphaga</taxon>
        <taxon>Scarabaeiformia</taxon>
        <taxon>Scarabaeidae</taxon>
        <taxon>Melolonthinae</taxon>
        <taxon>Holotrichia</taxon>
    </lineage>
</organism>
<proteinExistence type="predicted"/>
<evidence type="ECO:0000313" key="2">
    <source>
        <dbReference type="Proteomes" id="UP001056778"/>
    </source>
</evidence>
<dbReference type="EMBL" id="CM043019">
    <property type="protein sequence ID" value="KAI4462183.1"/>
    <property type="molecule type" value="Genomic_DNA"/>
</dbReference>
<accession>A0ACB9T5X5</accession>
<keyword evidence="2" id="KW-1185">Reference proteome</keyword>
<gene>
    <name evidence="1" type="ORF">MML48_5g00014985</name>
</gene>
<reference evidence="1" key="1">
    <citation type="submission" date="2022-04" db="EMBL/GenBank/DDBJ databases">
        <title>Chromosome-scale genome assembly of Holotrichia oblita Faldermann.</title>
        <authorList>
            <person name="Rongchong L."/>
        </authorList>
    </citation>
    <scope>NUCLEOTIDE SEQUENCE</scope>
    <source>
        <strain evidence="1">81SQS9</strain>
    </source>
</reference>
<evidence type="ECO:0000313" key="1">
    <source>
        <dbReference type="EMBL" id="KAI4462183.1"/>
    </source>
</evidence>
<sequence length="600" mass="67443">MVFIIEQNTFIVMAYFRSGLQNDDGSWIYSLQSTFEQFVAMYPEDQADYRSFTIHTTRIVERVLNTGNVAKGKSTGRPTVATPDVLNNVNERVAENLHISVRRLSQQIMIIGICWVAGFIIGFLPLMGWHNADSPEANRECYFLKVVDMNYLVFLYFGTIITPALILAAFYAHIYRVVLKQLRQIVTISPRHGRTSAGRSGNGGTMLRMLGAAQKREVKATQNLSIIVLFFMICWIPLYTVNCVIAFCSNCVINETFMFLCIILSHANSAGNPILYAYHLKDFREALKNFLYSLIGKNQGLSTNRTSIVSNLNNCAHYKHYSLRESRLIHASQNRRYIESPIYFKRATKSMSLPSSPQLIEIVPSSLNLTAVSNNSGANKREIWRISEAGVGEDSSNVQNDSSNSNSNASSPFHKIPSSSSSVKNGSYLNDVNYDEDDDVFLDDTLPITDITVLPTITKQNKHSDSDIRQRFHHAKRDYSRAKCDYSLSNSSPQLSQSLFLIENEVRELEKCDSKTVCIYNVKDKNASNGRKRLKLSLSDISSPVRSARVSPLKVVSDFLWNSTANKQPRSLSLSEDSNASGQSKKNGLIKGDDKHSIDY</sequence>
<name>A0ACB9T5X5_HOLOL</name>
<protein>
    <submittedName>
        <fullName evidence="1">Olfactory receptor and adenosine receptor</fullName>
    </submittedName>
</protein>